<feature type="compositionally biased region" description="Acidic residues" evidence="2">
    <location>
        <begin position="582"/>
        <end position="596"/>
    </location>
</feature>
<feature type="region of interest" description="Disordered" evidence="2">
    <location>
        <begin position="774"/>
        <end position="800"/>
    </location>
</feature>
<feature type="domain" description="Cysteine-rich interdomain region 1 gamma" evidence="6">
    <location>
        <begin position="1162"/>
        <end position="1213"/>
    </location>
</feature>
<dbReference type="VEuPathDB" id="PlasmoDB:PfGN01_120061700"/>
<feature type="domain" description="Duffy-antigen binding" evidence="5">
    <location>
        <begin position="1"/>
        <end position="133"/>
    </location>
</feature>
<dbReference type="VEuPathDB" id="PlasmoDB:PfTG01_000066700"/>
<dbReference type="SUPFAM" id="SSF140924">
    <property type="entry name" value="Duffy binding domain-like"/>
    <property type="match status" value="4"/>
</dbReference>
<evidence type="ECO:0000313" key="9">
    <source>
        <dbReference type="EMBL" id="ANJ20970.1"/>
    </source>
</evidence>
<dbReference type="FunFam" id="1.20.58.830:FF:000001">
    <property type="entry name" value="Erythrocyte membrane protein 1, PfEMP1"/>
    <property type="match status" value="1"/>
</dbReference>
<dbReference type="VEuPathDB" id="PlasmoDB:PfNF54_040031400"/>
<feature type="compositionally biased region" description="Pro residues" evidence="2">
    <location>
        <begin position="1445"/>
        <end position="1455"/>
    </location>
</feature>
<dbReference type="InterPro" id="IPR004258">
    <property type="entry name" value="DBL"/>
</dbReference>
<name>A0A191VZ30_PLAFA</name>
<feature type="domain" description="Duffy-antigen binding" evidence="5">
    <location>
        <begin position="671"/>
        <end position="911"/>
    </location>
</feature>
<protein>
    <submittedName>
        <fullName evidence="9">Erythrocyte membrane protein 1</fullName>
    </submittedName>
</protein>
<evidence type="ECO:0000259" key="8">
    <source>
        <dbReference type="Pfam" id="PF22672"/>
    </source>
</evidence>
<dbReference type="VEuPathDB" id="PlasmoDB:PfSD01_070016200"/>
<feature type="compositionally biased region" description="Low complexity" evidence="2">
    <location>
        <begin position="704"/>
        <end position="713"/>
    </location>
</feature>
<feature type="domain" description="Duffy-binding-like" evidence="8">
    <location>
        <begin position="976"/>
        <end position="1118"/>
    </location>
</feature>
<dbReference type="Gene3D" id="1.20.1310.20">
    <property type="entry name" value="Duffy-antigen binding domain"/>
    <property type="match status" value="2"/>
</dbReference>
<feature type="compositionally biased region" description="Acidic residues" evidence="2">
    <location>
        <begin position="1390"/>
        <end position="1401"/>
    </location>
</feature>
<keyword evidence="1" id="KW-0175">Coiled coil</keyword>
<feature type="region of interest" description="Disordered" evidence="2">
    <location>
        <begin position="928"/>
        <end position="963"/>
    </location>
</feature>
<feature type="compositionally biased region" description="Basic and acidic residues" evidence="2">
    <location>
        <begin position="928"/>
        <end position="938"/>
    </location>
</feature>
<dbReference type="VEuPathDB" id="PlasmoDB:PfIT_080013800"/>
<dbReference type="Pfam" id="PF22672">
    <property type="entry name" value="DBL_C"/>
    <property type="match status" value="2"/>
</dbReference>
<feature type="domain" description="PfEMP1 CIDRalpha1" evidence="7">
    <location>
        <begin position="340"/>
        <end position="391"/>
    </location>
</feature>
<gene>
    <name evidence="9" type="primary">var</name>
</gene>
<feature type="domain" description="Duffy-binding-like" evidence="4">
    <location>
        <begin position="1229"/>
        <end position="1376"/>
    </location>
</feature>
<feature type="region of interest" description="Disordered" evidence="2">
    <location>
        <begin position="1370"/>
        <end position="1495"/>
    </location>
</feature>
<dbReference type="GO" id="GO:0046789">
    <property type="term" value="F:host cell surface receptor binding"/>
    <property type="evidence" value="ECO:0007669"/>
    <property type="project" value="InterPro"/>
</dbReference>
<evidence type="ECO:0000259" key="4">
    <source>
        <dbReference type="Pfam" id="PF03011"/>
    </source>
</evidence>
<reference evidence="9" key="1">
    <citation type="journal article" date="2016" name="EMBO Mol. Med.">
        <title>Plasmodium falciparum var genes expressed in children with severe malaria encode CIDRalpha1 domains.</title>
        <authorList>
            <person name="Jespersen J.S."/>
            <person name="Wang C.W."/>
            <person name="Mkumbaye S.I."/>
            <person name="Minja D.T."/>
            <person name="Petersen B."/>
            <person name="Turner L."/>
            <person name="Petersen J.E."/>
            <person name="Lusingu J.P."/>
            <person name="Theander T.G."/>
            <person name="Lavstsen T."/>
        </authorList>
    </citation>
    <scope>NUCLEOTIDE SEQUENCE</scope>
    <source>
        <strain evidence="9">1848-3</strain>
    </source>
</reference>
<dbReference type="Pfam" id="PF05424">
    <property type="entry name" value="Duffy_binding"/>
    <property type="match status" value="2"/>
</dbReference>
<evidence type="ECO:0000256" key="3">
    <source>
        <dbReference type="SAM" id="Phobius"/>
    </source>
</evidence>
<feature type="region of interest" description="Disordered" evidence="2">
    <location>
        <begin position="850"/>
        <end position="873"/>
    </location>
</feature>
<dbReference type="VEuPathDB" id="PlasmoDB:PfHB3_080014200"/>
<feature type="region of interest" description="Disordered" evidence="2">
    <location>
        <begin position="690"/>
        <end position="713"/>
    </location>
</feature>
<dbReference type="VEuPathDB" id="PlasmoDB:PfCD01_040018200"/>
<feature type="domain" description="Duffy-binding-like" evidence="4">
    <location>
        <begin position="408"/>
        <end position="554"/>
    </location>
</feature>
<evidence type="ECO:0000259" key="5">
    <source>
        <dbReference type="Pfam" id="PF05424"/>
    </source>
</evidence>
<dbReference type="FunFam" id="1.20.58.1930:FF:000001">
    <property type="entry name" value="Erythrocyte membrane protein 1, PfEMP1"/>
    <property type="match status" value="1"/>
</dbReference>
<evidence type="ECO:0000259" key="6">
    <source>
        <dbReference type="Pfam" id="PF18562"/>
    </source>
</evidence>
<dbReference type="InterPro" id="IPR041480">
    <property type="entry name" value="CIDR1_gamma"/>
</dbReference>
<dbReference type="VEuPathDB" id="PlasmoDB:PfGA01_040017500"/>
<keyword evidence="3" id="KW-0812">Transmembrane</keyword>
<keyword evidence="3" id="KW-1133">Transmembrane helix</keyword>
<sequence>DIIRGKDLYLGDKKKKQNGKKTETEREKLEQKLKDIFGKIYEGLTSTRGKTNSAEARYGGDPDFFKLREDWWYANRSTVWKAITCDEENKIGDAQYFRGTCGGEKIATLAKVKCRCPSHKVPTYFDYVPQYLRWFEEWAEDFCRKRKKKLTDAITNCRDDKAEKYCSGNGFDCTKTVRAQEIYSMENNCPKCFFACNPFVKWLGNQKLEFLKQKQKYANEINASNQITKQTSNGPINNLYVKDFYDALNEHYPRVDDFLEKLSELGICKDPPTVGNEKASPVDFTKDVNNKIFSRTEYCEPCPICGGNFVDGVFISQGKEEGDCPDLFRSYEPPEGVDPTEINVLQKEKEGRDILEKLKTFCSTDKDKSVIKNDEWKCYHKESNNDKCILQYDEEGKKKKKVKKFYDFFRFWVTHMLNDSIEWREKLGKCLKNGTKILCKNGCNTKCECYESWVQQKESEWGQIKTHFGKQDFGKGAAFGTFPRYYVIETVLEDSFLEDITKAYGDSTAIQGIKNMLAKKKKEREADPSKDKTIIDYLLEHEEEIATECKNCKKPKAQDTSLARAGPPRPPAQEDINHHSDEEVESEGEEEEEEEEKKDVSAEVQGETPQKEEPAPTTDPSVDVCDTVKNALTGDTTALNEACKQKYEKGKERYTQWYCGGGKSDSEKGSICIPPRRRKLYIGGLTKLTSAGTSSKSSQGDGEATLTTSASTSSRAQSHPLLTAFVESAAVETFFLWDRYKKIKEKEKQEELQRNGGTFDLFGGKSSFGMTTLGVGAGAQPPQLQSPLSNSDDPQSKLKSGTIPNDFLRLMFYTLGDYRDILVGDQTAIGALSEEDKKTMEAIQTAISSYFSNNGNKQPPSVPPNSDNDPKSWWDNNAKHIWRGMICALTYTEKSVSGEKGDENKIEQDQTAYGKLLDKIKEEKGKEKGEYHYDKVELKEDESGEKRPNSSSTSENTPTTLTDFISRPPYFRWLEEWGQNFCTERKKRLKQIKEDCMEDDKQKYSGDGEECKIEDISNKGLFAELYGSSCAKSCRSYKKWIKKKRTEFDEQQKAYEQQKKNCKQETDNDGNGFCGTLERCSKAAAFLQKLGSCKKDNENGEGNKTIFDDNGDTFKHTEYCDPCSKFRVKCEKGKCSGDGTKVTCKDKTTIDVNDIENKGDSTQEVTMLVSDNSKSGFENGLEACKRANIFEGIKENKWECRKVCGVDICTLEKNKNEKEVHEHIIVKEFLKRWLENFFDDYNRIHKKLKPCIENGNGNEDKCFKGCKENCECVGQWIEKKKKEWNNIRIQYVDNYEKKNEHGNNLNSFLEQAPFKNEVDKAIKPCGNFDTFEKSKKCTETDSSENENGKGSNKKDGVLCLLKNLKTKAKNCPNQASGESPPNCDENSLPVEDDEEPLEETEENPKNMRPGFCPKVQETKEKVVEKETCDAVTPSKDKKEGEEGVPAPPGPPPPAPTTDGGEGTEELPSPPEEKEPAPTTPKKEVKPPPKPRIKTHHVLDHPAVIPALMSSTIMWSIGIGFAAFTYFFLK</sequence>
<feature type="transmembrane region" description="Helical" evidence="3">
    <location>
        <begin position="1502"/>
        <end position="1528"/>
    </location>
</feature>
<evidence type="ECO:0000256" key="1">
    <source>
        <dbReference type="SAM" id="Coils"/>
    </source>
</evidence>
<dbReference type="Gene3D" id="1.20.58.1930">
    <property type="match status" value="2"/>
</dbReference>
<feature type="domain" description="Duffy-binding-like" evidence="8">
    <location>
        <begin position="137"/>
        <end position="297"/>
    </location>
</feature>
<feature type="non-terminal residue" evidence="9">
    <location>
        <position position="1"/>
    </location>
</feature>
<feature type="compositionally biased region" description="Basic and acidic residues" evidence="2">
    <location>
        <begin position="1470"/>
        <end position="1486"/>
    </location>
</feature>
<evidence type="ECO:0000259" key="7">
    <source>
        <dbReference type="Pfam" id="PF21807"/>
    </source>
</evidence>
<dbReference type="InterPro" id="IPR042202">
    <property type="entry name" value="Duffy-ag-bd_sf"/>
</dbReference>
<dbReference type="InterPro" id="IPR008602">
    <property type="entry name" value="Duffy-antigen-binding"/>
</dbReference>
<proteinExistence type="predicted"/>
<feature type="compositionally biased region" description="Polar residues" evidence="2">
    <location>
        <begin position="782"/>
        <end position="800"/>
    </location>
</feature>
<feature type="non-terminal residue" evidence="9">
    <location>
        <position position="1529"/>
    </location>
</feature>
<dbReference type="EMBL" id="KX154850">
    <property type="protein sequence ID" value="ANJ20970.1"/>
    <property type="molecule type" value="Genomic_DNA"/>
</dbReference>
<dbReference type="VEuPathDB" id="PlasmoDB:PfML01_000092000"/>
<dbReference type="Pfam" id="PF18562">
    <property type="entry name" value="CIDR1_gamma"/>
    <property type="match status" value="1"/>
</dbReference>
<feature type="region of interest" description="Disordered" evidence="2">
    <location>
        <begin position="1"/>
        <end position="26"/>
    </location>
</feature>
<dbReference type="InterPro" id="IPR049158">
    <property type="entry name" value="PfEMP1_CIDRalpha1_dom"/>
</dbReference>
<dbReference type="VEuPathDB" id="PlasmoDB:PfIT_000010800"/>
<evidence type="ECO:0000256" key="2">
    <source>
        <dbReference type="SAM" id="MobiDB-lite"/>
    </source>
</evidence>
<feature type="compositionally biased region" description="Low complexity" evidence="2">
    <location>
        <begin position="949"/>
        <end position="960"/>
    </location>
</feature>
<dbReference type="GO" id="GO:0016020">
    <property type="term" value="C:membrane"/>
    <property type="evidence" value="ECO:0007669"/>
    <property type="project" value="InterPro"/>
</dbReference>
<feature type="compositionally biased region" description="Basic and acidic residues" evidence="2">
    <location>
        <begin position="1416"/>
        <end position="1441"/>
    </location>
</feature>
<accession>A0A191VZ30</accession>
<dbReference type="Pfam" id="PF21807">
    <property type="entry name" value="PfEMP1_CIDRalpha1_dom"/>
    <property type="match status" value="1"/>
</dbReference>
<keyword evidence="3" id="KW-0472">Membrane</keyword>
<organism evidence="9">
    <name type="scientific">Plasmodium falciparum</name>
    <name type="common">malaria parasite P. falciparum</name>
    <dbReference type="NCBI Taxonomy" id="5833"/>
    <lineage>
        <taxon>Eukaryota</taxon>
        <taxon>Sar</taxon>
        <taxon>Alveolata</taxon>
        <taxon>Apicomplexa</taxon>
        <taxon>Aconoidasida</taxon>
        <taxon>Haemosporida</taxon>
        <taxon>Plasmodiidae</taxon>
        <taxon>Plasmodium</taxon>
        <taxon>Plasmodium (Laverania)</taxon>
    </lineage>
</organism>
<dbReference type="VEuPathDB" id="PlasmoDB:PF3D7_0426000"/>
<feature type="coiled-coil region" evidence="1">
    <location>
        <begin position="1041"/>
        <end position="1068"/>
    </location>
</feature>
<dbReference type="InterPro" id="IPR054595">
    <property type="entry name" value="DBL_C"/>
</dbReference>
<feature type="region of interest" description="Disordered" evidence="2">
    <location>
        <begin position="550"/>
        <end position="625"/>
    </location>
</feature>
<dbReference type="Gene3D" id="1.20.58.830">
    <property type="match status" value="2"/>
</dbReference>
<feature type="compositionally biased region" description="Polar residues" evidence="2">
    <location>
        <begin position="690"/>
        <end position="700"/>
    </location>
</feature>
<feature type="compositionally biased region" description="Basic and acidic residues" evidence="2">
    <location>
        <begin position="1"/>
        <end position="12"/>
    </location>
</feature>
<dbReference type="FunFam" id="1.20.58.830:FF:000005">
    <property type="entry name" value="Erythrocyte membrane protein 1, PfEMP1"/>
    <property type="match status" value="1"/>
</dbReference>
<dbReference type="Pfam" id="PF03011">
    <property type="entry name" value="PFEMP"/>
    <property type="match status" value="2"/>
</dbReference>